<gene>
    <name evidence="6" type="ORF">J2S70_000317</name>
</gene>
<dbReference type="EMBL" id="JAUSQX010000001">
    <property type="protein sequence ID" value="MDP9805735.1"/>
    <property type="molecule type" value="Genomic_DNA"/>
</dbReference>
<dbReference type="CDD" id="cd03442">
    <property type="entry name" value="BFIT_BACH"/>
    <property type="match status" value="2"/>
</dbReference>
<dbReference type="EC" id="3.1.2.23" evidence="6"/>
<dbReference type="Proteomes" id="UP001243212">
    <property type="component" value="Unassembled WGS sequence"/>
</dbReference>
<evidence type="ECO:0000256" key="3">
    <source>
        <dbReference type="PROSITE-ProRule" id="PRU01106"/>
    </source>
</evidence>
<name>A0ABT9NEE1_9ACTO</name>
<dbReference type="InterPro" id="IPR006683">
    <property type="entry name" value="Thioestr_dom"/>
</dbReference>
<dbReference type="InterPro" id="IPR033120">
    <property type="entry name" value="HOTDOG_ACOT"/>
</dbReference>
<evidence type="ECO:0000313" key="7">
    <source>
        <dbReference type="Proteomes" id="UP001243212"/>
    </source>
</evidence>
<keyword evidence="7" id="KW-1185">Reference proteome</keyword>
<dbReference type="SUPFAM" id="SSF54637">
    <property type="entry name" value="Thioesterase/thiol ester dehydrase-isomerase"/>
    <property type="match status" value="2"/>
</dbReference>
<sequence length="337" mass="37776">MTTRRDAVTLRFLAAPTDVNTHGYVDGGKILEWIDKAGYACAAAWSGKYAVTGYVGNIRFSSIIAAGDMVEVEARVVYTGRTSLQVVCTVSSYSPQKPEPILNTQCLLAFVAMDSSGKPTPVPTFEPYDEWSRTEHERSLTLSEVRREIEEAMVDQVYSDATEACRETLRFLAEPTDVNWGGKVHGGYVMHWIMTAGQLVAERWCHGRAEATYAGGFRFYRPMMIGDLVEVDARLIYTEGNEMHVSVWVRSGDPRGTELRTTTHCIVVFSARNDAGDDVSVRPWVPRLPEDRALERHAVDLIEIRKKLLRSEPNEANAESLKQPDNERQQEADPKTN</sequence>
<dbReference type="PROSITE" id="PS51770">
    <property type="entry name" value="HOTDOG_ACOT"/>
    <property type="match status" value="2"/>
</dbReference>
<evidence type="ECO:0000259" key="5">
    <source>
        <dbReference type="PROSITE" id="PS51770"/>
    </source>
</evidence>
<comment type="similarity">
    <text evidence="1">Belongs to the acyl coenzyme A hydrolase family.</text>
</comment>
<evidence type="ECO:0000313" key="6">
    <source>
        <dbReference type="EMBL" id="MDP9805735.1"/>
    </source>
</evidence>
<accession>A0ABT9NEE1</accession>
<protein>
    <submittedName>
        <fullName evidence="6">4-hydroxybenzoyl-CoA thioesterase</fullName>
        <ecNumber evidence="6">3.1.2.23</ecNumber>
    </submittedName>
</protein>
<evidence type="ECO:0000256" key="4">
    <source>
        <dbReference type="SAM" id="MobiDB-lite"/>
    </source>
</evidence>
<evidence type="ECO:0000256" key="1">
    <source>
        <dbReference type="ARBA" id="ARBA00010458"/>
    </source>
</evidence>
<dbReference type="Gene3D" id="3.10.129.10">
    <property type="entry name" value="Hotdog Thioesterase"/>
    <property type="match status" value="2"/>
</dbReference>
<feature type="domain" description="HotDog ACOT-type" evidence="5">
    <location>
        <begin position="163"/>
        <end position="275"/>
    </location>
</feature>
<dbReference type="GO" id="GO:0018739">
    <property type="term" value="F:4-hydroxybenzoyl-CoA thioesterase activity"/>
    <property type="evidence" value="ECO:0007669"/>
    <property type="project" value="UniProtKB-EC"/>
</dbReference>
<keyword evidence="2 3" id="KW-0378">Hydrolase</keyword>
<dbReference type="PANTHER" id="PTHR11049:SF16">
    <property type="entry name" value="PROTEIN VDLD"/>
    <property type="match status" value="1"/>
</dbReference>
<comment type="caution">
    <text evidence="6">The sequence shown here is derived from an EMBL/GenBank/DDBJ whole genome shotgun (WGS) entry which is preliminary data.</text>
</comment>
<proteinExistence type="inferred from homology"/>
<evidence type="ECO:0000256" key="2">
    <source>
        <dbReference type="ARBA" id="ARBA00022801"/>
    </source>
</evidence>
<dbReference type="InterPro" id="IPR040170">
    <property type="entry name" value="Cytosol_ACT"/>
</dbReference>
<dbReference type="InterPro" id="IPR029069">
    <property type="entry name" value="HotDog_dom_sf"/>
</dbReference>
<dbReference type="Pfam" id="PF03061">
    <property type="entry name" value="4HBT"/>
    <property type="match status" value="2"/>
</dbReference>
<reference evidence="6 7" key="1">
    <citation type="submission" date="2023-07" db="EMBL/GenBank/DDBJ databases">
        <title>Sequencing the genomes of 1000 actinobacteria strains.</title>
        <authorList>
            <person name="Klenk H.-P."/>
        </authorList>
    </citation>
    <scope>NUCLEOTIDE SEQUENCE [LARGE SCALE GENOMIC DNA]</scope>
    <source>
        <strain evidence="6 7">DSM 17163</strain>
    </source>
</reference>
<dbReference type="RefSeq" id="WP_307681999.1">
    <property type="nucleotide sequence ID" value="NZ_JAUSQX010000001.1"/>
</dbReference>
<feature type="compositionally biased region" description="Basic and acidic residues" evidence="4">
    <location>
        <begin position="322"/>
        <end position="337"/>
    </location>
</feature>
<dbReference type="PANTHER" id="PTHR11049">
    <property type="entry name" value="ACYL COENZYME A THIOESTER HYDROLASE"/>
    <property type="match status" value="1"/>
</dbReference>
<organism evidence="6 7">
    <name type="scientific">Trueperella bonasi</name>
    <dbReference type="NCBI Taxonomy" id="312286"/>
    <lineage>
        <taxon>Bacteria</taxon>
        <taxon>Bacillati</taxon>
        <taxon>Actinomycetota</taxon>
        <taxon>Actinomycetes</taxon>
        <taxon>Actinomycetales</taxon>
        <taxon>Actinomycetaceae</taxon>
        <taxon>Trueperella</taxon>
    </lineage>
</organism>
<feature type="domain" description="HotDog ACOT-type" evidence="5">
    <location>
        <begin position="4"/>
        <end position="116"/>
    </location>
</feature>
<feature type="region of interest" description="Disordered" evidence="4">
    <location>
        <begin position="312"/>
        <end position="337"/>
    </location>
</feature>